<keyword evidence="2" id="KW-1185">Reference proteome</keyword>
<dbReference type="AlphaFoldDB" id="A0AAE0ER19"/>
<sequence>MLISGFATCTTSAFDSVNNRLPLRSLKLNDAEKSAMVHGLRMLQTSKDNSHLVPSSAAIANQTLHELMKVIIVLGGEHKSPKRK</sequence>
<dbReference type="EMBL" id="LGRX02034781">
    <property type="protein sequence ID" value="KAK3236887.1"/>
    <property type="molecule type" value="Genomic_DNA"/>
</dbReference>
<evidence type="ECO:0000313" key="2">
    <source>
        <dbReference type="Proteomes" id="UP001190700"/>
    </source>
</evidence>
<reference evidence="1 2" key="1">
    <citation type="journal article" date="2015" name="Genome Biol. Evol.">
        <title>Comparative Genomics of a Bacterivorous Green Alga Reveals Evolutionary Causalities and Consequences of Phago-Mixotrophic Mode of Nutrition.</title>
        <authorList>
            <person name="Burns J.A."/>
            <person name="Paasch A."/>
            <person name="Narechania A."/>
            <person name="Kim E."/>
        </authorList>
    </citation>
    <scope>NUCLEOTIDE SEQUENCE [LARGE SCALE GENOMIC DNA]</scope>
    <source>
        <strain evidence="1 2">PLY_AMNH</strain>
    </source>
</reference>
<evidence type="ECO:0000313" key="1">
    <source>
        <dbReference type="EMBL" id="KAK3236887.1"/>
    </source>
</evidence>
<accession>A0AAE0ER19</accession>
<gene>
    <name evidence="1" type="ORF">CYMTET_53002</name>
</gene>
<organism evidence="1 2">
    <name type="scientific">Cymbomonas tetramitiformis</name>
    <dbReference type="NCBI Taxonomy" id="36881"/>
    <lineage>
        <taxon>Eukaryota</taxon>
        <taxon>Viridiplantae</taxon>
        <taxon>Chlorophyta</taxon>
        <taxon>Pyramimonadophyceae</taxon>
        <taxon>Pyramimonadales</taxon>
        <taxon>Pyramimonadaceae</taxon>
        <taxon>Cymbomonas</taxon>
    </lineage>
</organism>
<name>A0AAE0ER19_9CHLO</name>
<comment type="caution">
    <text evidence="1">The sequence shown here is derived from an EMBL/GenBank/DDBJ whole genome shotgun (WGS) entry which is preliminary data.</text>
</comment>
<dbReference type="Proteomes" id="UP001190700">
    <property type="component" value="Unassembled WGS sequence"/>
</dbReference>
<proteinExistence type="predicted"/>
<protein>
    <submittedName>
        <fullName evidence="1">Uncharacterized protein</fullName>
    </submittedName>
</protein>